<dbReference type="Proteomes" id="UP000366872">
    <property type="component" value="Unassembled WGS sequence"/>
</dbReference>
<proteinExistence type="predicted"/>
<gene>
    <name evidence="1" type="ORF">PDESU_00754</name>
</gene>
<evidence type="ECO:0008006" key="3">
    <source>
        <dbReference type="Google" id="ProtNLM"/>
    </source>
</evidence>
<dbReference type="EMBL" id="CAAHFG010000001">
    <property type="protein sequence ID" value="VGO12203.1"/>
    <property type="molecule type" value="Genomic_DNA"/>
</dbReference>
<sequence>MSVMKLFCHQIILSIMFSVFAWAQMPHEVLLLVNQQSQDSLKVANSFLAARQVPRRNVVYLDIPESAYGGSATITPEQFTELIWAPANAVAKERGIDQQILAWVYSVDFPIRVKTDSYDRKQMSVGGMTFMRNKMPGLSLVEEGKYLSKLFAGPNQRIKLNLNSMSLGMQKKGLGMDAKVPPEAAWLQRGLGERMPLPSMMLGYTGENGNDVQTVIDSLVRGQRSDHRGMRSGINFVVSDDVRSKCREYQYYPAVNELKNRGITATVTTNFPAGAENVMGILMGAEKVDPSQVKSFWPGAMAEHLTSWSAEFQKPQTKLTAWIEAGATGSAGAVVEPYSNPNKFPSARFYAHYAAGCSMLESFYQSIACPLQSLLLGDPMAKPYALPLSVNILGADNIENDFTYLANAACQVQNAQFLYSFLLDGKEIREVSEDNSVHIRLLRLADGYHELRAVARIKHMVEFNASFDKPIMVNKMGRSVTIRPNLARLGKHEHGIKVQIGGQQMPQKIRLVSGERVLDEQIYDADAELVLDELMVGEGPNQVRAIAIYADGMEVSSPPVSFGITFSTDS</sequence>
<evidence type="ECO:0000313" key="2">
    <source>
        <dbReference type="Proteomes" id="UP000366872"/>
    </source>
</evidence>
<accession>A0A6C2TX83</accession>
<name>A0A6C2TX83_PONDE</name>
<reference evidence="1 2" key="1">
    <citation type="submission" date="2019-04" db="EMBL/GenBank/DDBJ databases">
        <authorList>
            <person name="Van Vliet M D."/>
        </authorList>
    </citation>
    <scope>NUCLEOTIDE SEQUENCE [LARGE SCALE GENOMIC DNA]</scope>
    <source>
        <strain evidence="1 2">F1</strain>
    </source>
</reference>
<evidence type="ECO:0000313" key="1">
    <source>
        <dbReference type="EMBL" id="VGO12203.1"/>
    </source>
</evidence>
<protein>
    <recommendedName>
        <fullName evidence="3">TIGR03790 family protein</fullName>
    </recommendedName>
</protein>
<keyword evidence="2" id="KW-1185">Reference proteome</keyword>
<dbReference type="AlphaFoldDB" id="A0A6C2TX83"/>
<organism evidence="1 2">
    <name type="scientific">Pontiella desulfatans</name>
    <dbReference type="NCBI Taxonomy" id="2750659"/>
    <lineage>
        <taxon>Bacteria</taxon>
        <taxon>Pseudomonadati</taxon>
        <taxon>Kiritimatiellota</taxon>
        <taxon>Kiritimatiellia</taxon>
        <taxon>Kiritimatiellales</taxon>
        <taxon>Pontiellaceae</taxon>
        <taxon>Pontiella</taxon>
    </lineage>
</organism>